<dbReference type="AlphaFoldDB" id="A0A6J8C8N4"/>
<reference evidence="2 3" key="1">
    <citation type="submission" date="2020-06" db="EMBL/GenBank/DDBJ databases">
        <authorList>
            <person name="Li R."/>
            <person name="Bekaert M."/>
        </authorList>
    </citation>
    <scope>NUCLEOTIDE SEQUENCE [LARGE SCALE GENOMIC DNA]</scope>
    <source>
        <strain evidence="3">wild</strain>
    </source>
</reference>
<dbReference type="Pfam" id="PF18738">
    <property type="entry name" value="HEPN_DZIP3"/>
    <property type="match status" value="1"/>
</dbReference>
<feature type="domain" description="DZIP3-like HEPN" evidence="1">
    <location>
        <begin position="237"/>
        <end position="376"/>
    </location>
</feature>
<dbReference type="Proteomes" id="UP000507470">
    <property type="component" value="Unassembled WGS sequence"/>
</dbReference>
<evidence type="ECO:0000313" key="2">
    <source>
        <dbReference type="EMBL" id="CAC5391350.1"/>
    </source>
</evidence>
<evidence type="ECO:0000313" key="3">
    <source>
        <dbReference type="Proteomes" id="UP000507470"/>
    </source>
</evidence>
<evidence type="ECO:0000259" key="1">
    <source>
        <dbReference type="Pfam" id="PF18738"/>
    </source>
</evidence>
<dbReference type="EMBL" id="CACVKT020004708">
    <property type="protein sequence ID" value="CAC5391350.1"/>
    <property type="molecule type" value="Genomic_DNA"/>
</dbReference>
<proteinExistence type="predicted"/>
<gene>
    <name evidence="2" type="ORF">MCOR_26361</name>
</gene>
<accession>A0A6J8C8N4</accession>
<protein>
    <recommendedName>
        <fullName evidence="1">DZIP3-like HEPN domain-containing protein</fullName>
    </recommendedName>
</protein>
<name>A0A6J8C8N4_MYTCO</name>
<keyword evidence="3" id="KW-1185">Reference proteome</keyword>
<organism evidence="2 3">
    <name type="scientific">Mytilus coruscus</name>
    <name type="common">Sea mussel</name>
    <dbReference type="NCBI Taxonomy" id="42192"/>
    <lineage>
        <taxon>Eukaryota</taxon>
        <taxon>Metazoa</taxon>
        <taxon>Spiralia</taxon>
        <taxon>Lophotrochozoa</taxon>
        <taxon>Mollusca</taxon>
        <taxon>Bivalvia</taxon>
        <taxon>Autobranchia</taxon>
        <taxon>Pteriomorphia</taxon>
        <taxon>Mytilida</taxon>
        <taxon>Mytiloidea</taxon>
        <taxon>Mytilidae</taxon>
        <taxon>Mytilinae</taxon>
        <taxon>Mytilus</taxon>
    </lineage>
</organism>
<dbReference type="InterPro" id="IPR041249">
    <property type="entry name" value="HEPN_DZIP3"/>
</dbReference>
<sequence>MSLPIPNDCEVIRAKLGCIVTNVFPKIMQSLLISNIRETALQSKYEQNDINIEFTDEESLLMDELPNVNNFTVELCYKILRFEKLIQEPKGKWGVNPENINMSTADDIQRIIFASNAVISEPIAEFTVNFYIKFLYNIERILRRMDAFLRTEICQKYYKEVCSKEIDVISCMKDLKNCKLIEVKKTVQYWKTEGRERYSKLAIMMTEMIPEVLRTILQYHCQLPATDMYKTYLQTLNTFQPTEQQMLTQILSTKTFQSLDISTICKLIRIFNNNVRCWQHFTLTGKPAQGWHKLPTKADLNILDDIVRIRFMRNEILHRPDTDLDKASFETYFGSFKDISKRIDSYFLQVGQSHGFEAKVYEVKTCTLDFSTKQKYDKAMRNLENMRGKNVFRYFYIGLNTKLLHT</sequence>